<dbReference type="Proteomes" id="UP000539052">
    <property type="component" value="Unassembled WGS sequence"/>
</dbReference>
<evidence type="ECO:0000313" key="1">
    <source>
        <dbReference type="EMBL" id="NNJ30070.1"/>
    </source>
</evidence>
<keyword evidence="2" id="KW-1185">Reference proteome</keyword>
<accession>A0ABX1VNR8</accession>
<dbReference type="RefSeq" id="WP_170821280.1">
    <property type="nucleotide sequence ID" value="NZ_JAAOXG010000019.1"/>
</dbReference>
<organism evidence="1 2">
    <name type="scientific">Lacrimispora defluvii</name>
    <dbReference type="NCBI Taxonomy" id="2719233"/>
    <lineage>
        <taxon>Bacteria</taxon>
        <taxon>Bacillati</taxon>
        <taxon>Bacillota</taxon>
        <taxon>Clostridia</taxon>
        <taxon>Lachnospirales</taxon>
        <taxon>Lachnospiraceae</taxon>
        <taxon>Lacrimispora</taxon>
    </lineage>
</organism>
<gene>
    <name evidence="1" type="ORF">G9470_09755</name>
</gene>
<evidence type="ECO:0000313" key="2">
    <source>
        <dbReference type="Proteomes" id="UP000539052"/>
    </source>
</evidence>
<dbReference type="EMBL" id="JAAOXG010000019">
    <property type="protein sequence ID" value="NNJ30070.1"/>
    <property type="molecule type" value="Genomic_DNA"/>
</dbReference>
<comment type="caution">
    <text evidence="1">The sequence shown here is derived from an EMBL/GenBank/DDBJ whole genome shotgun (WGS) entry which is preliminary data.</text>
</comment>
<proteinExistence type="predicted"/>
<name>A0ABX1VNR8_9FIRM</name>
<protein>
    <recommendedName>
        <fullName evidence="3">Antitoxin</fullName>
    </recommendedName>
</protein>
<evidence type="ECO:0008006" key="3">
    <source>
        <dbReference type="Google" id="ProtNLM"/>
    </source>
</evidence>
<sequence length="70" mass="8002">MARKSTKTPEELAAAHTAYKNTWQRDNKDRIPITVPIGDKERIAVWAKSKGYASTNSYVTELIYKDMGER</sequence>
<reference evidence="1 2" key="1">
    <citation type="submission" date="2020-03" db="EMBL/GenBank/DDBJ databases">
        <title>Genome Sequence of industrial isolate, B5A.</title>
        <authorList>
            <person name="Sharma S."/>
            <person name="Patil P.B."/>
            <person name="Korpole S."/>
        </authorList>
    </citation>
    <scope>NUCLEOTIDE SEQUENCE [LARGE SCALE GENOMIC DNA]</scope>
    <source>
        <strain evidence="1 2">PI-S10-B5A</strain>
    </source>
</reference>